<dbReference type="OMA" id="YCPRLQE"/>
<feature type="domain" description="R13L1/DRL21-like LRR repeat region" evidence="3">
    <location>
        <begin position="140"/>
        <end position="205"/>
    </location>
</feature>
<evidence type="ECO:0000313" key="4">
    <source>
        <dbReference type="EnsemblPlants" id="cds.novel_model_4377_5bd9a17a.1.5bd9b139"/>
    </source>
</evidence>
<dbReference type="Proteomes" id="UP000596661">
    <property type="component" value="Chromosome 6"/>
</dbReference>
<keyword evidence="2" id="KW-0611">Plant defense</keyword>
<dbReference type="InterPro" id="IPR032675">
    <property type="entry name" value="LRR_dom_sf"/>
</dbReference>
<dbReference type="SUPFAM" id="SSF52047">
    <property type="entry name" value="RNI-like"/>
    <property type="match status" value="1"/>
</dbReference>
<organism evidence="4 5">
    <name type="scientific">Cannabis sativa</name>
    <name type="common">Hemp</name>
    <name type="synonym">Marijuana</name>
    <dbReference type="NCBI Taxonomy" id="3483"/>
    <lineage>
        <taxon>Eukaryota</taxon>
        <taxon>Viridiplantae</taxon>
        <taxon>Streptophyta</taxon>
        <taxon>Embryophyta</taxon>
        <taxon>Tracheophyta</taxon>
        <taxon>Spermatophyta</taxon>
        <taxon>Magnoliopsida</taxon>
        <taxon>eudicotyledons</taxon>
        <taxon>Gunneridae</taxon>
        <taxon>Pentapetalae</taxon>
        <taxon>rosids</taxon>
        <taxon>fabids</taxon>
        <taxon>Rosales</taxon>
        <taxon>Cannabaceae</taxon>
        <taxon>Cannabis</taxon>
    </lineage>
</organism>
<name>A0A803R2Q7_CANSA</name>
<dbReference type="PANTHER" id="PTHR36766">
    <property type="entry name" value="PLANT BROAD-SPECTRUM MILDEW RESISTANCE PROTEIN RPW8"/>
    <property type="match status" value="1"/>
</dbReference>
<dbReference type="EnsemblPlants" id="novel_model_4377_5bd9a17a.1.5bd9b139">
    <property type="protein sequence ID" value="cds.novel_model_4377_5bd9a17a.1.5bd9b139"/>
    <property type="gene ID" value="novel_gene_2292_5bd9a17a"/>
</dbReference>
<dbReference type="Gene3D" id="3.80.10.10">
    <property type="entry name" value="Ribonuclease Inhibitor"/>
    <property type="match status" value="2"/>
</dbReference>
<evidence type="ECO:0000256" key="1">
    <source>
        <dbReference type="ARBA" id="ARBA00022614"/>
    </source>
</evidence>
<proteinExistence type="predicted"/>
<accession>A0A803R2Q6</accession>
<dbReference type="Gramene" id="novel_model_4376_5bd9a17a">
    <property type="protein sequence ID" value="cds.novel_model_4376_5bd9a17a"/>
    <property type="gene ID" value="novel_gene_2292_5bd9a17a"/>
</dbReference>
<dbReference type="EnsemblPlants" id="novel_model_4376_5bd9a17a">
    <property type="protein sequence ID" value="cds.novel_model_4376_5bd9a17a"/>
    <property type="gene ID" value="novel_gene_2292_5bd9a17a"/>
</dbReference>
<evidence type="ECO:0000313" key="5">
    <source>
        <dbReference type="Proteomes" id="UP000596661"/>
    </source>
</evidence>
<dbReference type="GO" id="GO:0006952">
    <property type="term" value="P:defense response"/>
    <property type="evidence" value="ECO:0007669"/>
    <property type="project" value="UniProtKB-KW"/>
</dbReference>
<keyword evidence="5" id="KW-1185">Reference proteome</keyword>
<dbReference type="Gramene" id="novel_model_4377_5bd9a17a.1.5bd9b139">
    <property type="protein sequence ID" value="cds.novel_model_4377_5bd9a17a.1.5bd9b139"/>
    <property type="gene ID" value="novel_gene_2292_5bd9a17a"/>
</dbReference>
<reference evidence="4 5" key="1">
    <citation type="submission" date="2018-11" db="EMBL/GenBank/DDBJ databases">
        <authorList>
            <person name="Grassa J C."/>
        </authorList>
    </citation>
    <scope>NUCLEOTIDE SEQUENCE [LARGE SCALE GENOMIC DNA]</scope>
</reference>
<reference evidence="4" key="2">
    <citation type="submission" date="2021-03" db="UniProtKB">
        <authorList>
            <consortium name="EnsemblPlants"/>
        </authorList>
    </citation>
    <scope>IDENTIFICATION</scope>
</reference>
<accession>A0A803R2Q7</accession>
<sequence>MTLMLHNLTSLQHLQMYGFRKIQKMPTDFFIGLNALASLSIVFWPELEFLAEGIFQNCSLSSISICGCKKLRSLSESFLNLTMLKDLTLEDCPMLNGFPSGLNQLISLQRLNMSGKTITSSDWFGYSSSLRDSSGLVVLPEALQHLSSLEYLGISYFSELASLPDWLGNLTTLKELEIDACPDLECIPMSMQRLTNLKKLSIVKCPKLEQKYEKEVGEDWHKISHIPHVDIRSDWFR</sequence>
<dbReference type="EMBL" id="UZAU01000553">
    <property type="status" value="NOT_ANNOTATED_CDS"/>
    <property type="molecule type" value="Genomic_DNA"/>
</dbReference>
<dbReference type="AlphaFoldDB" id="A0A803R2Q7"/>
<dbReference type="InterPro" id="IPR056789">
    <property type="entry name" value="LRR_R13L1-DRL21"/>
</dbReference>
<evidence type="ECO:0000256" key="2">
    <source>
        <dbReference type="ARBA" id="ARBA00022821"/>
    </source>
</evidence>
<dbReference type="PANTHER" id="PTHR36766:SF42">
    <property type="entry name" value="NB-ARC DOMAIN DISEASE RESISTANCE PROTEIN"/>
    <property type="match status" value="1"/>
</dbReference>
<evidence type="ECO:0000259" key="3">
    <source>
        <dbReference type="Pfam" id="PF25019"/>
    </source>
</evidence>
<dbReference type="Pfam" id="PF25019">
    <property type="entry name" value="LRR_R13L1-DRL21"/>
    <property type="match status" value="1"/>
</dbReference>
<protein>
    <recommendedName>
        <fullName evidence="3">R13L1/DRL21-like LRR repeat region domain-containing protein</fullName>
    </recommendedName>
</protein>
<keyword evidence="1" id="KW-0433">Leucine-rich repeat</keyword>